<feature type="transmembrane region" description="Helical" evidence="1">
    <location>
        <begin position="55"/>
        <end position="74"/>
    </location>
</feature>
<keyword evidence="1" id="KW-0472">Membrane</keyword>
<dbReference type="RefSeq" id="WP_239370812.1">
    <property type="nucleotide sequence ID" value="NZ_JAKREW010000090.1"/>
</dbReference>
<sequence length="96" mass="10482">MTRHINPYAVLALAIVLPGAGHVVIREAPRGLVFAFFVLFFSVLTYMTTTPDQSFIGRHAGGLFVWALSIPDAYRRARMRYAAAGRIAAQGTSASR</sequence>
<dbReference type="EMBL" id="JAKREW010000090">
    <property type="protein sequence ID" value="MCG7509335.1"/>
    <property type="molecule type" value="Genomic_DNA"/>
</dbReference>
<evidence type="ECO:0000313" key="2">
    <source>
        <dbReference type="EMBL" id="MCG7509335.1"/>
    </source>
</evidence>
<keyword evidence="1" id="KW-0812">Transmembrane</keyword>
<gene>
    <name evidence="2" type="ORF">L4923_30315</name>
</gene>
<protein>
    <submittedName>
        <fullName evidence="2">Uncharacterized protein</fullName>
    </submittedName>
</protein>
<evidence type="ECO:0000313" key="3">
    <source>
        <dbReference type="Proteomes" id="UP001201701"/>
    </source>
</evidence>
<feature type="transmembrane region" description="Helical" evidence="1">
    <location>
        <begin position="6"/>
        <end position="25"/>
    </location>
</feature>
<comment type="caution">
    <text evidence="2">The sequence shown here is derived from an EMBL/GenBank/DDBJ whole genome shotgun (WGS) entry which is preliminary data.</text>
</comment>
<reference evidence="2 3" key="1">
    <citation type="submission" date="2022-02" db="EMBL/GenBank/DDBJ databases">
        <title>Draft genome sequence of Mezorhizobium retamae strain IRAMC:0171 isolated from Retama raetam nodules.</title>
        <authorList>
            <person name="Bengaied R."/>
            <person name="Sbissi I."/>
            <person name="Huber K."/>
            <person name="Ghodbane F."/>
            <person name="Nouioui I."/>
            <person name="Tarhouni M."/>
            <person name="Gtari M."/>
        </authorList>
    </citation>
    <scope>NUCLEOTIDE SEQUENCE [LARGE SCALE GENOMIC DNA]</scope>
    <source>
        <strain evidence="2 3">IRAMC:0171</strain>
    </source>
</reference>
<keyword evidence="3" id="KW-1185">Reference proteome</keyword>
<proteinExistence type="predicted"/>
<keyword evidence="1" id="KW-1133">Transmembrane helix</keyword>
<dbReference type="Proteomes" id="UP001201701">
    <property type="component" value="Unassembled WGS sequence"/>
</dbReference>
<name>A0ABS9QPF7_9HYPH</name>
<evidence type="ECO:0000256" key="1">
    <source>
        <dbReference type="SAM" id="Phobius"/>
    </source>
</evidence>
<organism evidence="2 3">
    <name type="scientific">Mesorhizobium retamae</name>
    <dbReference type="NCBI Taxonomy" id="2912854"/>
    <lineage>
        <taxon>Bacteria</taxon>
        <taxon>Pseudomonadati</taxon>
        <taxon>Pseudomonadota</taxon>
        <taxon>Alphaproteobacteria</taxon>
        <taxon>Hyphomicrobiales</taxon>
        <taxon>Phyllobacteriaceae</taxon>
        <taxon>Mesorhizobium</taxon>
    </lineage>
</organism>
<feature type="transmembrane region" description="Helical" evidence="1">
    <location>
        <begin position="32"/>
        <end position="49"/>
    </location>
</feature>
<accession>A0ABS9QPF7</accession>